<dbReference type="PANTHER" id="PTHR34075:SF5">
    <property type="entry name" value="BLR3430 PROTEIN"/>
    <property type="match status" value="1"/>
</dbReference>
<dbReference type="AlphaFoldDB" id="A0A937RH21"/>
<keyword evidence="4" id="KW-1185">Reference proteome</keyword>
<dbReference type="Gene3D" id="6.10.30.10">
    <property type="match status" value="1"/>
</dbReference>
<evidence type="ECO:0000313" key="3">
    <source>
        <dbReference type="EMBL" id="MBL7632076.1"/>
    </source>
</evidence>
<accession>A0A937RH21</accession>
<gene>
    <name evidence="3" type="ORF">I7412_33970</name>
</gene>
<sequence length="173" mass="17634">MSARDRAVGPVFPLVARDEASAAFFDAAARGQLLVRRCRIGGDVLAPETRTCPRCGSADLDEVVVSGRGTLVSWAVVHQAPLPSLVPAVPYISALVELAEGPWLLARLVGSDPAGPRAGAEVEVRFVPSGEPSAPPAGEVLPVFALVSAPGTGADAATRADGPMSEGEGRATS</sequence>
<organism evidence="3 4">
    <name type="scientific">Frankia nepalensis</name>
    <dbReference type="NCBI Taxonomy" id="1836974"/>
    <lineage>
        <taxon>Bacteria</taxon>
        <taxon>Bacillati</taxon>
        <taxon>Actinomycetota</taxon>
        <taxon>Actinomycetes</taxon>
        <taxon>Frankiales</taxon>
        <taxon>Frankiaceae</taxon>
        <taxon>Frankia</taxon>
    </lineage>
</organism>
<feature type="region of interest" description="Disordered" evidence="1">
    <location>
        <begin position="153"/>
        <end position="173"/>
    </location>
</feature>
<feature type="domain" description="ChsH2 C-terminal OB-fold" evidence="2">
    <location>
        <begin position="62"/>
        <end position="127"/>
    </location>
</feature>
<dbReference type="RefSeq" id="WP_203003664.1">
    <property type="nucleotide sequence ID" value="NZ_JADWYU010000123.1"/>
</dbReference>
<dbReference type="PANTHER" id="PTHR34075">
    <property type="entry name" value="BLR3430 PROTEIN"/>
    <property type="match status" value="1"/>
</dbReference>
<dbReference type="Proteomes" id="UP000604475">
    <property type="component" value="Unassembled WGS sequence"/>
</dbReference>
<dbReference type="SUPFAM" id="SSF50249">
    <property type="entry name" value="Nucleic acid-binding proteins"/>
    <property type="match status" value="1"/>
</dbReference>
<feature type="compositionally biased region" description="Low complexity" evidence="1">
    <location>
        <begin position="153"/>
        <end position="163"/>
    </location>
</feature>
<dbReference type="Pfam" id="PF01796">
    <property type="entry name" value="OB_ChsH2_C"/>
    <property type="match status" value="1"/>
</dbReference>
<evidence type="ECO:0000256" key="1">
    <source>
        <dbReference type="SAM" id="MobiDB-lite"/>
    </source>
</evidence>
<comment type="caution">
    <text evidence="3">The sequence shown here is derived from an EMBL/GenBank/DDBJ whole genome shotgun (WGS) entry which is preliminary data.</text>
</comment>
<evidence type="ECO:0000259" key="2">
    <source>
        <dbReference type="Pfam" id="PF01796"/>
    </source>
</evidence>
<dbReference type="InterPro" id="IPR012340">
    <property type="entry name" value="NA-bd_OB-fold"/>
</dbReference>
<name>A0A937RH21_9ACTN</name>
<reference evidence="3" key="1">
    <citation type="submission" date="2020-12" db="EMBL/GenBank/DDBJ databases">
        <title>Genomic characterization of non-nitrogen-fixing Frankia strains.</title>
        <authorList>
            <person name="Carlos-Shanley C."/>
            <person name="Guerra T."/>
            <person name="Hahn D."/>
        </authorList>
    </citation>
    <scope>NUCLEOTIDE SEQUENCE</scope>
    <source>
        <strain evidence="3">CN6</strain>
    </source>
</reference>
<dbReference type="InterPro" id="IPR052513">
    <property type="entry name" value="Thioester_dehydratase-like"/>
</dbReference>
<evidence type="ECO:0000313" key="4">
    <source>
        <dbReference type="Proteomes" id="UP000604475"/>
    </source>
</evidence>
<protein>
    <submittedName>
        <fullName evidence="3">OB-fold domain-containing protein</fullName>
    </submittedName>
</protein>
<proteinExistence type="predicted"/>
<dbReference type="InterPro" id="IPR002878">
    <property type="entry name" value="ChsH2_C"/>
</dbReference>
<dbReference type="EMBL" id="JAEACQ010000294">
    <property type="protein sequence ID" value="MBL7632076.1"/>
    <property type="molecule type" value="Genomic_DNA"/>
</dbReference>